<dbReference type="GO" id="GO:0031071">
    <property type="term" value="F:cysteine desulfurase activity"/>
    <property type="evidence" value="ECO:0007669"/>
    <property type="project" value="UniProtKB-EC"/>
</dbReference>
<dbReference type="InterPro" id="IPR016454">
    <property type="entry name" value="Cysteine_dSase"/>
</dbReference>
<organism evidence="10 11">
    <name type="scientific">Rosenbergiella australiborealis</name>
    <dbReference type="NCBI Taxonomy" id="1544696"/>
    <lineage>
        <taxon>Bacteria</taxon>
        <taxon>Pseudomonadati</taxon>
        <taxon>Pseudomonadota</taxon>
        <taxon>Gammaproteobacteria</taxon>
        <taxon>Enterobacterales</taxon>
        <taxon>Erwiniaceae</taxon>
        <taxon>Rosenbergiella</taxon>
    </lineage>
</organism>
<keyword evidence="6 10" id="KW-0808">Transferase</keyword>
<dbReference type="PIRSF" id="PIRSF005572">
    <property type="entry name" value="NifS"/>
    <property type="match status" value="1"/>
</dbReference>
<dbReference type="PANTHER" id="PTHR43586">
    <property type="entry name" value="CYSTEINE DESULFURASE"/>
    <property type="match status" value="1"/>
</dbReference>
<dbReference type="InterPro" id="IPR015422">
    <property type="entry name" value="PyrdxlP-dep_Trfase_small"/>
</dbReference>
<dbReference type="Gene3D" id="3.90.1150.10">
    <property type="entry name" value="Aspartate Aminotransferase, domain 1"/>
    <property type="match status" value="1"/>
</dbReference>
<proteinExistence type="inferred from homology"/>
<feature type="domain" description="Aminotransferase class V" evidence="9">
    <location>
        <begin position="22"/>
        <end position="387"/>
    </location>
</feature>
<dbReference type="Proteomes" id="UP000786875">
    <property type="component" value="Unassembled WGS sequence"/>
</dbReference>
<comment type="cofactor">
    <cofactor evidence="1">
        <name>pyridoxal 5'-phosphate</name>
        <dbReference type="ChEBI" id="CHEBI:597326"/>
    </cofactor>
</comment>
<evidence type="ECO:0000256" key="1">
    <source>
        <dbReference type="ARBA" id="ARBA00001933"/>
    </source>
</evidence>
<dbReference type="EC" id="2.8.1.7" evidence="4"/>
<dbReference type="NCBIfam" id="TIGR03392">
    <property type="entry name" value="FeS_syn_CsdA"/>
    <property type="match status" value="1"/>
</dbReference>
<evidence type="ECO:0000256" key="6">
    <source>
        <dbReference type="ARBA" id="ARBA00022679"/>
    </source>
</evidence>
<dbReference type="PANTHER" id="PTHR43586:SF8">
    <property type="entry name" value="CYSTEINE DESULFURASE 1, CHLOROPLASTIC"/>
    <property type="match status" value="1"/>
</dbReference>
<dbReference type="SUPFAM" id="SSF53383">
    <property type="entry name" value="PLP-dependent transferases"/>
    <property type="match status" value="1"/>
</dbReference>
<comment type="catalytic activity">
    <reaction evidence="8">
        <text>(sulfur carrier)-H + L-cysteine = (sulfur carrier)-SH + L-alanine</text>
        <dbReference type="Rhea" id="RHEA:43892"/>
        <dbReference type="Rhea" id="RHEA-COMP:14737"/>
        <dbReference type="Rhea" id="RHEA-COMP:14739"/>
        <dbReference type="ChEBI" id="CHEBI:29917"/>
        <dbReference type="ChEBI" id="CHEBI:35235"/>
        <dbReference type="ChEBI" id="CHEBI:57972"/>
        <dbReference type="ChEBI" id="CHEBI:64428"/>
        <dbReference type="EC" id="2.8.1.7"/>
    </reaction>
</comment>
<evidence type="ECO:0000256" key="7">
    <source>
        <dbReference type="ARBA" id="ARBA00022898"/>
    </source>
</evidence>
<dbReference type="Gene3D" id="3.40.640.10">
    <property type="entry name" value="Type I PLP-dependent aspartate aminotransferase-like (Major domain)"/>
    <property type="match status" value="1"/>
</dbReference>
<evidence type="ECO:0000256" key="3">
    <source>
        <dbReference type="ARBA" id="ARBA00010447"/>
    </source>
</evidence>
<dbReference type="InterPro" id="IPR022471">
    <property type="entry name" value="Cys_desulphurase_CdsA"/>
</dbReference>
<comment type="function">
    <text evidence="2">Catalyzes the removal of elemental sulfur and selenium atoms from L-cysteine, L-cystine, L-selenocysteine, and L-selenocystine to produce L-alanine.</text>
</comment>
<sequence length="402" mass="44478">MRKFSPEGFRHQFPALRESKCYLDSAATSLCPQTVIDATHQFYQTGGSVHRSHYLQAKQLTERYEACRQQVAELINAPQAEQIIWTRGSTESINLVAQSWLQPLLHPGDEIIVSELEHHANLLPWLMLAEKTGAKVVRWPITAHGELAVDDLAPLLTPRTRLLAVTQMSNVTGYRPPLAAIIHQAHKAGVAVVIDGAQGIVHQPTDVQQLDADFYLFSAHKLYGPTGIGILYARSDRLAQMRPVQGGGKMITHVDFNGYRLQQAPWCFEPGTPNTAGVIGLSSALDFHRAIDWQAAEAWTCQLAEHAVKQLAQLPGIKLFHAPGSPIISFVFEQLHSHDLFSLINEYNVALRVGQHCAQPLMQALGVSGTLRASFAAYNAYDDVEQLVRAVTSAYQLLTEEE</sequence>
<keyword evidence="7" id="KW-0663">Pyridoxal phosphate</keyword>
<name>A0ABS5T6G1_9GAMM</name>
<evidence type="ECO:0000259" key="9">
    <source>
        <dbReference type="Pfam" id="PF00266"/>
    </source>
</evidence>
<dbReference type="EMBL" id="JABBFO010000011">
    <property type="protein sequence ID" value="MBT0727942.1"/>
    <property type="molecule type" value="Genomic_DNA"/>
</dbReference>
<dbReference type="CDD" id="cd06453">
    <property type="entry name" value="SufS_like"/>
    <property type="match status" value="1"/>
</dbReference>
<dbReference type="Pfam" id="PF00266">
    <property type="entry name" value="Aminotran_5"/>
    <property type="match status" value="1"/>
</dbReference>
<comment type="caution">
    <text evidence="10">The sequence shown here is derived from an EMBL/GenBank/DDBJ whole genome shotgun (WGS) entry which is preliminary data.</text>
</comment>
<comment type="similarity">
    <text evidence="3">Belongs to the class-V pyridoxal-phosphate-dependent aminotransferase family. Csd subfamily.</text>
</comment>
<dbReference type="InterPro" id="IPR000192">
    <property type="entry name" value="Aminotrans_V_dom"/>
</dbReference>
<gene>
    <name evidence="10" type="primary">csdA</name>
    <name evidence="10" type="ORF">HGT73_11265</name>
</gene>
<evidence type="ECO:0000256" key="2">
    <source>
        <dbReference type="ARBA" id="ARBA00002824"/>
    </source>
</evidence>
<evidence type="ECO:0000256" key="4">
    <source>
        <dbReference type="ARBA" id="ARBA00012239"/>
    </source>
</evidence>
<accession>A0ABS5T6G1</accession>
<dbReference type="InterPro" id="IPR015424">
    <property type="entry name" value="PyrdxlP-dep_Trfase"/>
</dbReference>
<dbReference type="RefSeq" id="WP_214215035.1">
    <property type="nucleotide sequence ID" value="NZ_JABBFO010000011.1"/>
</dbReference>
<dbReference type="InterPro" id="IPR010970">
    <property type="entry name" value="Cys_dSase_SufS"/>
</dbReference>
<evidence type="ECO:0000256" key="5">
    <source>
        <dbReference type="ARBA" id="ARBA00021850"/>
    </source>
</evidence>
<evidence type="ECO:0000256" key="8">
    <source>
        <dbReference type="ARBA" id="ARBA00050776"/>
    </source>
</evidence>
<evidence type="ECO:0000313" key="10">
    <source>
        <dbReference type="EMBL" id="MBT0727942.1"/>
    </source>
</evidence>
<protein>
    <recommendedName>
        <fullName evidence="5">Probable cysteine desulfurase</fullName>
        <ecNumber evidence="4">2.8.1.7</ecNumber>
    </recommendedName>
</protein>
<evidence type="ECO:0000313" key="11">
    <source>
        <dbReference type="Proteomes" id="UP000786875"/>
    </source>
</evidence>
<reference evidence="10 11" key="1">
    <citation type="submission" date="2020-04" db="EMBL/GenBank/DDBJ databases">
        <title>Genome sequencing of Rosenbergiella species.</title>
        <authorList>
            <person name="Alvarez-Perez S."/>
            <person name="Lievens B."/>
        </authorList>
    </citation>
    <scope>NUCLEOTIDE SEQUENCE [LARGE SCALE GENOMIC DNA]</scope>
    <source>
        <strain evidence="10 11">CdVSA20.1</strain>
    </source>
</reference>
<dbReference type="InterPro" id="IPR015421">
    <property type="entry name" value="PyrdxlP-dep_Trfase_major"/>
</dbReference>
<keyword evidence="11" id="KW-1185">Reference proteome</keyword>